<dbReference type="InterPro" id="IPR001444">
    <property type="entry name" value="Flag_bb_rod_N"/>
</dbReference>
<dbReference type="AlphaFoldDB" id="A0A518F0X1"/>
<name>A0A518F0X1_9BACT</name>
<feature type="domain" description="Flagellar basal body rod protein N-terminal" evidence="8">
    <location>
        <begin position="5"/>
        <end position="35"/>
    </location>
</feature>
<dbReference type="OrthoDB" id="9804559at2"/>
<accession>A0A518F0X1</accession>
<protein>
    <recommendedName>
        <fullName evidence="3 6">Flagellar basal-body rod protein FlgG</fullName>
    </recommendedName>
</protein>
<dbReference type="InterPro" id="IPR019776">
    <property type="entry name" value="Flagellar_basal_body_rod_CS"/>
</dbReference>
<keyword evidence="4 7" id="KW-0975">Bacterial flagellum</keyword>
<dbReference type="InterPro" id="IPR012834">
    <property type="entry name" value="FlgG_G_neg"/>
</dbReference>
<dbReference type="InterPro" id="IPR053967">
    <property type="entry name" value="LlgE_F_G-like_D1"/>
</dbReference>
<dbReference type="PANTHER" id="PTHR30435">
    <property type="entry name" value="FLAGELLAR PROTEIN"/>
    <property type="match status" value="1"/>
</dbReference>
<dbReference type="RefSeq" id="WP_145205337.1">
    <property type="nucleotide sequence ID" value="NZ_CP036434.1"/>
</dbReference>
<dbReference type="Pfam" id="PF00460">
    <property type="entry name" value="Flg_bb_rod"/>
    <property type="match status" value="1"/>
</dbReference>
<sequence length="261" mass="28452">MIRSLYTAASGMKAQQFQVDTIANNIANVNTSGFKKSRLSFRSLLYQTYREPGLPLANNQNDVTGLQIGSGTEVSGSRKMMLQGVLELTGNNLDFGVEGQGFFEIQLPNGELRYTRNGTFRQDFNGRLVTAEGYLLTDQVAVPPDSQGISVSPDGQVFSQEQNNQATQIGTIRLHTFANSTGLKAMGGNYYAPTTSSGPAQGRQPGVQGTGTVKQGYLERSNVETVDELVALIVAQRNYEVNSRAIRVSDEMLQQVNQLVR</sequence>
<evidence type="ECO:0000313" key="11">
    <source>
        <dbReference type="EMBL" id="QDV09977.1"/>
    </source>
</evidence>
<dbReference type="NCBIfam" id="TIGR02488">
    <property type="entry name" value="flgG_G_neg"/>
    <property type="match status" value="1"/>
</dbReference>
<comment type="subcellular location">
    <subcellularLocation>
        <location evidence="1 7">Bacterial flagellum basal body</location>
    </subcellularLocation>
</comment>
<dbReference type="PANTHER" id="PTHR30435:SF19">
    <property type="entry name" value="FLAGELLAR BASAL-BODY ROD PROTEIN FLGG"/>
    <property type="match status" value="1"/>
</dbReference>
<feature type="domain" description="Flagellar hook protein FlgE/F/G-like D1" evidence="10">
    <location>
        <begin position="97"/>
        <end position="157"/>
    </location>
</feature>
<feature type="domain" description="Flagellar basal-body/hook protein C-terminal" evidence="9">
    <location>
        <begin position="214"/>
        <end position="259"/>
    </location>
</feature>
<dbReference type="EMBL" id="CP036434">
    <property type="protein sequence ID" value="QDV09977.1"/>
    <property type="molecule type" value="Genomic_DNA"/>
</dbReference>
<evidence type="ECO:0000256" key="7">
    <source>
        <dbReference type="RuleBase" id="RU362116"/>
    </source>
</evidence>
<evidence type="ECO:0000256" key="1">
    <source>
        <dbReference type="ARBA" id="ARBA00004117"/>
    </source>
</evidence>
<evidence type="ECO:0000313" key="12">
    <source>
        <dbReference type="Proteomes" id="UP000320390"/>
    </source>
</evidence>
<dbReference type="Proteomes" id="UP000320390">
    <property type="component" value="Chromosome"/>
</dbReference>
<evidence type="ECO:0000259" key="8">
    <source>
        <dbReference type="Pfam" id="PF00460"/>
    </source>
</evidence>
<proteinExistence type="inferred from homology"/>
<keyword evidence="11" id="KW-0282">Flagellum</keyword>
<organism evidence="11 12">
    <name type="scientific">Saltatorellus ferox</name>
    <dbReference type="NCBI Taxonomy" id="2528018"/>
    <lineage>
        <taxon>Bacteria</taxon>
        <taxon>Pseudomonadati</taxon>
        <taxon>Planctomycetota</taxon>
        <taxon>Planctomycetia</taxon>
        <taxon>Planctomycetia incertae sedis</taxon>
        <taxon>Saltatorellus</taxon>
    </lineage>
</organism>
<comment type="subunit">
    <text evidence="5">The basal body constitutes a major portion of the flagellar organelle and consists of four rings (L,P,S, and M) mounted on a central rod. The rod consists of about 26 subunits of FlgG in the distal portion, and FlgB, FlgC and FlgF are thought to build up the proximal portion of the rod with about 6 subunits each.</text>
</comment>
<comment type="similarity">
    <text evidence="2 7">Belongs to the flagella basal body rod proteins family.</text>
</comment>
<keyword evidence="11" id="KW-0966">Cell projection</keyword>
<evidence type="ECO:0000259" key="10">
    <source>
        <dbReference type="Pfam" id="PF22692"/>
    </source>
</evidence>
<gene>
    <name evidence="11" type="primary">flgG_3</name>
    <name evidence="11" type="ORF">Poly30_55380</name>
</gene>
<dbReference type="GO" id="GO:0071978">
    <property type="term" value="P:bacterial-type flagellum-dependent swarming motility"/>
    <property type="evidence" value="ECO:0007669"/>
    <property type="project" value="TreeGrafter"/>
</dbReference>
<evidence type="ECO:0000256" key="2">
    <source>
        <dbReference type="ARBA" id="ARBA00009677"/>
    </source>
</evidence>
<dbReference type="PROSITE" id="PS00588">
    <property type="entry name" value="FLAGELLA_BB_ROD"/>
    <property type="match status" value="1"/>
</dbReference>
<evidence type="ECO:0000256" key="5">
    <source>
        <dbReference type="ARBA" id="ARBA00025933"/>
    </source>
</evidence>
<reference evidence="11 12" key="1">
    <citation type="submission" date="2019-02" db="EMBL/GenBank/DDBJ databases">
        <title>Deep-cultivation of Planctomycetes and their phenomic and genomic characterization uncovers novel biology.</title>
        <authorList>
            <person name="Wiegand S."/>
            <person name="Jogler M."/>
            <person name="Boedeker C."/>
            <person name="Pinto D."/>
            <person name="Vollmers J."/>
            <person name="Rivas-Marin E."/>
            <person name="Kohn T."/>
            <person name="Peeters S.H."/>
            <person name="Heuer A."/>
            <person name="Rast P."/>
            <person name="Oberbeckmann S."/>
            <person name="Bunk B."/>
            <person name="Jeske O."/>
            <person name="Meyerdierks A."/>
            <person name="Storesund J.E."/>
            <person name="Kallscheuer N."/>
            <person name="Luecker S."/>
            <person name="Lage O.M."/>
            <person name="Pohl T."/>
            <person name="Merkel B.J."/>
            <person name="Hornburger P."/>
            <person name="Mueller R.-W."/>
            <person name="Bruemmer F."/>
            <person name="Labrenz M."/>
            <person name="Spormann A.M."/>
            <person name="Op den Camp H."/>
            <person name="Overmann J."/>
            <person name="Amann R."/>
            <person name="Jetten M.S.M."/>
            <person name="Mascher T."/>
            <person name="Medema M.H."/>
            <person name="Devos D.P."/>
            <person name="Kaster A.-K."/>
            <person name="Ovreas L."/>
            <person name="Rohde M."/>
            <person name="Galperin M.Y."/>
            <person name="Jogler C."/>
        </authorList>
    </citation>
    <scope>NUCLEOTIDE SEQUENCE [LARGE SCALE GENOMIC DNA]</scope>
    <source>
        <strain evidence="11 12">Poly30</strain>
    </source>
</reference>
<dbReference type="GO" id="GO:0009426">
    <property type="term" value="C:bacterial-type flagellum basal body, distal rod"/>
    <property type="evidence" value="ECO:0007669"/>
    <property type="project" value="UniProtKB-UniRule"/>
</dbReference>
<keyword evidence="12" id="KW-1185">Reference proteome</keyword>
<evidence type="ECO:0000256" key="6">
    <source>
        <dbReference type="NCBIfam" id="TIGR02488"/>
    </source>
</evidence>
<dbReference type="InterPro" id="IPR010930">
    <property type="entry name" value="Flg_bb/hook_C_dom"/>
</dbReference>
<evidence type="ECO:0000259" key="9">
    <source>
        <dbReference type="Pfam" id="PF06429"/>
    </source>
</evidence>
<dbReference type="NCBIfam" id="TIGR03506">
    <property type="entry name" value="FlgEFG_subfam"/>
    <property type="match status" value="2"/>
</dbReference>
<dbReference type="SUPFAM" id="SSF117143">
    <property type="entry name" value="Flagellar hook protein flgE"/>
    <property type="match status" value="1"/>
</dbReference>
<evidence type="ECO:0000256" key="3">
    <source>
        <dbReference type="ARBA" id="ARBA00017948"/>
    </source>
</evidence>
<keyword evidence="11" id="KW-0969">Cilium</keyword>
<dbReference type="Pfam" id="PF06429">
    <property type="entry name" value="Flg_bbr_C"/>
    <property type="match status" value="1"/>
</dbReference>
<dbReference type="InterPro" id="IPR037925">
    <property type="entry name" value="FlgE/F/G-like"/>
</dbReference>
<dbReference type="Pfam" id="PF22692">
    <property type="entry name" value="LlgE_F_G_D1"/>
    <property type="match status" value="1"/>
</dbReference>
<dbReference type="InterPro" id="IPR020013">
    <property type="entry name" value="Flagellar_FlgE/F/G"/>
</dbReference>
<evidence type="ECO:0000256" key="4">
    <source>
        <dbReference type="ARBA" id="ARBA00023143"/>
    </source>
</evidence>